<feature type="compositionally biased region" description="Polar residues" evidence="1">
    <location>
        <begin position="285"/>
        <end position="304"/>
    </location>
</feature>
<evidence type="ECO:0000313" key="2">
    <source>
        <dbReference type="Proteomes" id="UP001652741"/>
    </source>
</evidence>
<dbReference type="Pfam" id="PF15265">
    <property type="entry name" value="FAM196"/>
    <property type="match status" value="1"/>
</dbReference>
<evidence type="ECO:0000313" key="3">
    <source>
        <dbReference type="RefSeq" id="XP_045574178.1"/>
    </source>
</evidence>
<dbReference type="PANTHER" id="PTHR28682">
    <property type="entry name" value="INHIBITORY SYNAPTIC FACTOR 2A-RELATED"/>
    <property type="match status" value="1"/>
</dbReference>
<organism evidence="2 3">
    <name type="scientific">Salmo salar</name>
    <name type="common">Atlantic salmon</name>
    <dbReference type="NCBI Taxonomy" id="8030"/>
    <lineage>
        <taxon>Eukaryota</taxon>
        <taxon>Metazoa</taxon>
        <taxon>Chordata</taxon>
        <taxon>Craniata</taxon>
        <taxon>Vertebrata</taxon>
        <taxon>Euteleostomi</taxon>
        <taxon>Actinopterygii</taxon>
        <taxon>Neopterygii</taxon>
        <taxon>Teleostei</taxon>
        <taxon>Protacanthopterygii</taxon>
        <taxon>Salmoniformes</taxon>
        <taxon>Salmonidae</taxon>
        <taxon>Salmoninae</taxon>
        <taxon>Salmo</taxon>
    </lineage>
</organism>
<evidence type="ECO:0000256" key="1">
    <source>
        <dbReference type="SAM" id="MobiDB-lite"/>
    </source>
</evidence>
<dbReference type="InterPro" id="IPR029337">
    <property type="entry name" value="INSYN2"/>
</dbReference>
<name>A0ABM3ESZ5_SALSA</name>
<feature type="compositionally biased region" description="Low complexity" evidence="1">
    <location>
        <begin position="188"/>
        <end position="197"/>
    </location>
</feature>
<gene>
    <name evidence="3" type="primary">insyn2b</name>
</gene>
<protein>
    <submittedName>
        <fullName evidence="3">Verprolin</fullName>
    </submittedName>
</protein>
<feature type="compositionally biased region" description="Polar residues" evidence="1">
    <location>
        <begin position="137"/>
        <end position="147"/>
    </location>
</feature>
<dbReference type="Proteomes" id="UP001652741">
    <property type="component" value="Chromosome ssa05"/>
</dbReference>
<keyword evidence="2" id="KW-1185">Reference proteome</keyword>
<feature type="compositionally biased region" description="Polar residues" evidence="1">
    <location>
        <begin position="378"/>
        <end position="395"/>
    </location>
</feature>
<reference evidence="3" key="1">
    <citation type="submission" date="2025-08" db="UniProtKB">
        <authorList>
            <consortium name="RefSeq"/>
        </authorList>
    </citation>
    <scope>IDENTIFICATION</scope>
</reference>
<feature type="compositionally biased region" description="Polar residues" evidence="1">
    <location>
        <begin position="359"/>
        <end position="369"/>
    </location>
</feature>
<proteinExistence type="predicted"/>
<sequence>MGRRVADPTNPVPALGVPLAGGRWGPLCSVGVQTSPGLRTLPSIKLNQPTSMQHPETRQSNNHVTTVMTMPSETVFSCNSCSSGGSSGFAVSKETSQNAINSLTQDDMGSQGSGGGVYCQIKTIRTNPRESGHRSSGKQTSRYTNGSVVAPEVVGGVCTEGAEGNEPIRERRRVQSLRGEESRPVLRSGSVSQSVSSHATPPRPCRMMTSSSPRLCGTCGRRQSQAPPTCMATACRRRAANKTTESQTLPNPPRKQSVLLNQNRKDSPVLNTHTHTPPTPHKAVKNTQTQTQTLPSPHTTQKTHTLTKDSPVPTCSNTKDTQHTHTDPKPSLPRLHQKETHTQTADTHSHATEKHTSRPNKSTDNTPATQPFPDKNAETSSDNQHTPPNSSTQVTPKPPPPVLLIGKKSSASTPLPPKASPNPYHTVQVNPKPAPPVLQTQPKHPPLTPSLLSKIPPAQPIKIEDSKTPGQSKDANALHAAHVASQCNGAPGGLAGLPGGVQGCVSGGLHGHLHSVEESLLSNQEKIKVLLNVIQDLEKSKALSEGRCSYRTGQDINNCPTCQKTACIIYSVEHDFRQQEGRFQPVMETLDGVYDVPLPVPKPPLSRPPPQRQGPRQEATQKVFLVAIDTHPSPGGTVAMEKLRAAVTKGTGQVCVDGPWRLFLCL</sequence>
<feature type="region of interest" description="Disordered" evidence="1">
    <location>
        <begin position="241"/>
        <end position="454"/>
    </location>
</feature>
<feature type="region of interest" description="Disordered" evidence="1">
    <location>
        <begin position="125"/>
        <end position="213"/>
    </location>
</feature>
<feature type="region of interest" description="Disordered" evidence="1">
    <location>
        <begin position="599"/>
        <end position="618"/>
    </location>
</feature>
<dbReference type="RefSeq" id="XP_045574178.1">
    <property type="nucleotide sequence ID" value="XM_045718222.1"/>
</dbReference>
<feature type="compositionally biased region" description="Pro residues" evidence="1">
    <location>
        <begin position="599"/>
        <end position="612"/>
    </location>
</feature>
<dbReference type="PANTHER" id="PTHR28682:SF2">
    <property type="entry name" value="PROTEIN INSYN2B"/>
    <property type="match status" value="1"/>
</dbReference>
<feature type="compositionally biased region" description="Basic and acidic residues" evidence="1">
    <location>
        <begin position="336"/>
        <end position="356"/>
    </location>
</feature>
<accession>A0ABM3ESZ5</accession>